<reference evidence="2 3" key="1">
    <citation type="submission" date="2018-05" db="EMBL/GenBank/DDBJ databases">
        <title>Rhodobacteraceae gen. nov., sp. nov. isolated from sea water.</title>
        <authorList>
            <person name="Ren Y."/>
        </authorList>
    </citation>
    <scope>NUCLEOTIDE SEQUENCE [LARGE SCALE GENOMIC DNA]</scope>
    <source>
        <strain evidence="2 3">TG-679</strain>
    </source>
</reference>
<proteinExistence type="predicted"/>
<dbReference type="OrthoDB" id="9762853at2"/>
<keyword evidence="3" id="KW-1185">Reference proteome</keyword>
<comment type="caution">
    <text evidence="2">The sequence shown here is derived from an EMBL/GenBank/DDBJ whole genome shotgun (WGS) entry which is preliminary data.</text>
</comment>
<dbReference type="EMBL" id="QGKU01000063">
    <property type="protein sequence ID" value="PWR01040.1"/>
    <property type="molecule type" value="Genomic_DNA"/>
</dbReference>
<accession>A0A2V2L6T2</accession>
<organism evidence="2 3">
    <name type="scientific">Meridianimarinicoccus roseus</name>
    <dbReference type="NCBI Taxonomy" id="2072018"/>
    <lineage>
        <taxon>Bacteria</taxon>
        <taxon>Pseudomonadati</taxon>
        <taxon>Pseudomonadota</taxon>
        <taxon>Alphaproteobacteria</taxon>
        <taxon>Rhodobacterales</taxon>
        <taxon>Paracoccaceae</taxon>
        <taxon>Meridianimarinicoccus</taxon>
    </lineage>
</organism>
<dbReference type="RefSeq" id="WP_109813241.1">
    <property type="nucleotide sequence ID" value="NZ_QGKU01000063.1"/>
</dbReference>
<sequence>MAGRCNTRSPLTRAGTTQGGRDAAELDPGFFGIDERETPDLILTAARLSQEVIRYGEIGGDAGDWQPFFTTDAAAALSALARLPVTEARAAFADLQEFLTSDPDRPPAEMESQLRILFHLPVGLVAAFGTALSRLARDHPLRGRLEALVAAEMGGPLDTLVAFYKGAIGAGLPFAADTAVDPGDLGTGAPGDARPPLSRTVAALVVGAGPLTTRPLPASVTAPLGTPDWAGFTVDVTGDAAPWQQAASLYGQVYDVLTYNLLVDDLERLFRAVERAAIAATSALETRLAGAIPAGEEPTPDYALFLAFLAMLDPAREALNGLTGRHLDFYLRDVLRLAPRPAAPQSVIVHPELARGTNAHLLGTGTALKAGKDASGAEALFATTDDLVVNRGQLTDLRAVRLHRTVQGGSSYDTAFAAAVVNSLDGLGAELPDATTGWRPFGPRPWRADGTPALPFARVGFAVADRRLFCREGTRSIRLNLQFDTPVGGGLRAAIRVRLTGPEGWFETAATLKTFFSVPRYGQLWFTLDGDAPEIVPFDPALHSEAEGAGYAPGLPVAEYRFDFDGETDQTACAFARLRAARVETVNLRVSASGLRRFTAQSDDGTLDLSKPSPAFGARPKGGAALILGSAEIFAKPLDRLYVRPEWQETYSSGAWFLGAPASDYTADVAYLKGGAWAGASAQANLRITATTPTRRRLADIDIAPGDGPMMLEDPPFRPDSRAGYLRLKLRNGFGHERHMSEQTRAMVSMANPWSAAFIENGAFNYREEPDGSKLPRDPFTPTLTALTLSYRTQAGPPATFYHVCPYGVAARASEDSPLLPPLDHEAALYLGIDGFEAPARLTLHVQVASGTGDPLLSLPVLAVHALAGDDWVALAPQAVDDKTGGFAASAIMGLAVPREANRDHSVLPGGRHWLRLSVPDRAAALNDILSITAQAVRATHLTPEADPIFAASPLPPGTIKKLASPDPAIKGAAQPYAGFGGRAEEGTAAFRRRAAERLRHKDRASTMWDYERLVLEAIPGIYRVKCLHHTEFQREAGAVVAENELKPGGVVVVTVPWTVGRPHLDPLRPFTDQATLGQVDKLLRSRVSPFVRLEIANPRFEEVRMTFDVAFHDDVADVAFYLAEVDRAVTEFLAPWSSGSGADITFGGTLRKSSVIDFVEELPYVDYLQNVTMAHRPDASMPWAPMDLETVTATTARSILVSAAKHVIAEVGT</sequence>
<evidence type="ECO:0000313" key="2">
    <source>
        <dbReference type="EMBL" id="PWR01040.1"/>
    </source>
</evidence>
<protein>
    <submittedName>
        <fullName evidence="2">Uncharacterized protein</fullName>
    </submittedName>
</protein>
<evidence type="ECO:0000313" key="3">
    <source>
        <dbReference type="Proteomes" id="UP000245680"/>
    </source>
</evidence>
<evidence type="ECO:0000256" key="1">
    <source>
        <dbReference type="SAM" id="MobiDB-lite"/>
    </source>
</evidence>
<feature type="compositionally biased region" description="Polar residues" evidence="1">
    <location>
        <begin position="1"/>
        <end position="16"/>
    </location>
</feature>
<dbReference type="Proteomes" id="UP000245680">
    <property type="component" value="Unassembled WGS sequence"/>
</dbReference>
<name>A0A2V2L6T2_9RHOB</name>
<dbReference type="AlphaFoldDB" id="A0A2V2L6T2"/>
<feature type="region of interest" description="Disordered" evidence="1">
    <location>
        <begin position="1"/>
        <end position="30"/>
    </location>
</feature>
<gene>
    <name evidence="2" type="ORF">DKT77_19100</name>
</gene>